<evidence type="ECO:0000256" key="9">
    <source>
        <dbReference type="HAMAP-Rule" id="MF_00161"/>
    </source>
</evidence>
<comment type="subcellular location">
    <subcellularLocation>
        <location evidence="9">Cell membrane</location>
        <topology evidence="9">Multi-pass membrane protein</topology>
    </subcellularLocation>
</comment>
<comment type="similarity">
    <text evidence="1 9 10">Belongs to the peptidase A8 family.</text>
</comment>
<evidence type="ECO:0000256" key="4">
    <source>
        <dbReference type="ARBA" id="ARBA00022692"/>
    </source>
</evidence>
<dbReference type="Pfam" id="PF01252">
    <property type="entry name" value="Peptidase_A8"/>
    <property type="match status" value="1"/>
</dbReference>
<dbReference type="PANTHER" id="PTHR33695:SF1">
    <property type="entry name" value="LIPOPROTEIN SIGNAL PEPTIDASE"/>
    <property type="match status" value="1"/>
</dbReference>
<evidence type="ECO:0000256" key="2">
    <source>
        <dbReference type="ARBA" id="ARBA00022475"/>
    </source>
</evidence>
<dbReference type="EC" id="3.4.23.36" evidence="9"/>
<keyword evidence="4 9" id="KW-0812">Transmembrane</keyword>
<sequence length="160" mass="17663">MNFLMKPSVLWSFFLGVDVLIFDRLHKYLQIDMAGWTGGEVIDVAPFFDYTLVWNTGISYGLMGGMAPEMLLVVMGLAMVALGWWWVKEDSLLTRIGIALAIGGALSNAIDRVVYGAVADFFSLSFFPYVFNIADMAISIGVIALIIDVLRPRPESEAKS</sequence>
<reference evidence="11" key="1">
    <citation type="submission" date="2022-10" db="EMBL/GenBank/DDBJ databases">
        <title>YIM 151497 complete genome.</title>
        <authorList>
            <person name="Chen X."/>
        </authorList>
    </citation>
    <scope>NUCLEOTIDE SEQUENCE</scope>
    <source>
        <strain evidence="11">YIM 151497</strain>
    </source>
</reference>
<protein>
    <recommendedName>
        <fullName evidence="9">Lipoprotein signal peptidase</fullName>
        <ecNumber evidence="9">3.4.23.36</ecNumber>
    </recommendedName>
    <alternativeName>
        <fullName evidence="9">Prolipoprotein signal peptidase</fullName>
    </alternativeName>
    <alternativeName>
        <fullName evidence="9">Signal peptidase II</fullName>
        <shortName evidence="9">SPase II</shortName>
    </alternativeName>
</protein>
<keyword evidence="7 9" id="KW-1133">Transmembrane helix</keyword>
<feature type="transmembrane region" description="Helical" evidence="9">
    <location>
        <begin position="130"/>
        <end position="150"/>
    </location>
</feature>
<evidence type="ECO:0000256" key="1">
    <source>
        <dbReference type="ARBA" id="ARBA00006139"/>
    </source>
</evidence>
<comment type="caution">
    <text evidence="9">Lacks conserved residue(s) required for the propagation of feature annotation.</text>
</comment>
<dbReference type="EMBL" id="CP107716">
    <property type="protein sequence ID" value="UYQ71544.1"/>
    <property type="molecule type" value="Genomic_DNA"/>
</dbReference>
<evidence type="ECO:0000313" key="11">
    <source>
        <dbReference type="EMBL" id="UYQ71544.1"/>
    </source>
</evidence>
<keyword evidence="3 9" id="KW-0645">Protease</keyword>
<dbReference type="InterPro" id="IPR001872">
    <property type="entry name" value="Peptidase_A8"/>
</dbReference>
<accession>A0ABY6IQ00</accession>
<feature type="active site" evidence="9">
    <location>
        <position position="135"/>
    </location>
</feature>
<evidence type="ECO:0000256" key="5">
    <source>
        <dbReference type="ARBA" id="ARBA00022750"/>
    </source>
</evidence>
<evidence type="ECO:0000256" key="10">
    <source>
        <dbReference type="RuleBase" id="RU004181"/>
    </source>
</evidence>
<evidence type="ECO:0000256" key="3">
    <source>
        <dbReference type="ARBA" id="ARBA00022670"/>
    </source>
</evidence>
<keyword evidence="5 9" id="KW-0064">Aspartyl protease</keyword>
<dbReference type="PANTHER" id="PTHR33695">
    <property type="entry name" value="LIPOPROTEIN SIGNAL PEPTIDASE"/>
    <property type="match status" value="1"/>
</dbReference>
<keyword evidence="12" id="KW-1185">Reference proteome</keyword>
<evidence type="ECO:0000256" key="8">
    <source>
        <dbReference type="ARBA" id="ARBA00023136"/>
    </source>
</evidence>
<feature type="transmembrane region" description="Helical" evidence="9">
    <location>
        <begin position="70"/>
        <end position="87"/>
    </location>
</feature>
<dbReference type="RefSeq" id="WP_264225194.1">
    <property type="nucleotide sequence ID" value="NZ_CP107716.1"/>
</dbReference>
<gene>
    <name evidence="9 11" type="primary">lspA</name>
    <name evidence="11" type="ORF">OF122_16045</name>
</gene>
<organism evidence="11 12">
    <name type="scientific">Pelagibacterium flavum</name>
    <dbReference type="NCBI Taxonomy" id="2984530"/>
    <lineage>
        <taxon>Bacteria</taxon>
        <taxon>Pseudomonadati</taxon>
        <taxon>Pseudomonadota</taxon>
        <taxon>Alphaproteobacteria</taxon>
        <taxon>Hyphomicrobiales</taxon>
        <taxon>Devosiaceae</taxon>
        <taxon>Pelagibacterium</taxon>
    </lineage>
</organism>
<evidence type="ECO:0000256" key="7">
    <source>
        <dbReference type="ARBA" id="ARBA00022989"/>
    </source>
</evidence>
<keyword evidence="8 9" id="KW-0472">Membrane</keyword>
<dbReference type="GO" id="GO:0004190">
    <property type="term" value="F:aspartic-type endopeptidase activity"/>
    <property type="evidence" value="ECO:0007669"/>
    <property type="project" value="UniProtKB-EC"/>
</dbReference>
<dbReference type="NCBIfam" id="TIGR00077">
    <property type="entry name" value="lspA"/>
    <property type="match status" value="1"/>
</dbReference>
<dbReference type="PRINTS" id="PR00781">
    <property type="entry name" value="LIPOSIGPTASE"/>
</dbReference>
<evidence type="ECO:0000313" key="12">
    <source>
        <dbReference type="Proteomes" id="UP001163882"/>
    </source>
</evidence>
<dbReference type="HAMAP" id="MF_00161">
    <property type="entry name" value="LspA"/>
    <property type="match status" value="1"/>
</dbReference>
<feature type="transmembrane region" description="Helical" evidence="9">
    <location>
        <begin position="92"/>
        <end position="110"/>
    </location>
</feature>
<comment type="function">
    <text evidence="9">This protein specifically catalyzes the removal of signal peptides from prolipoproteins.</text>
</comment>
<keyword evidence="6 9" id="KW-0378">Hydrolase</keyword>
<feature type="active site" evidence="9">
    <location>
        <position position="120"/>
    </location>
</feature>
<name>A0ABY6IQ00_9HYPH</name>
<proteinExistence type="inferred from homology"/>
<comment type="catalytic activity">
    <reaction evidence="9">
        <text>Release of signal peptides from bacterial membrane prolipoproteins. Hydrolyzes -Xaa-Yaa-Zaa-|-(S,diacylglyceryl)Cys-, in which Xaa is hydrophobic (preferably Leu), and Yaa (Ala or Ser) and Zaa (Gly or Ala) have small, neutral side chains.</text>
        <dbReference type="EC" id="3.4.23.36"/>
    </reaction>
</comment>
<evidence type="ECO:0000256" key="6">
    <source>
        <dbReference type="ARBA" id="ARBA00022801"/>
    </source>
</evidence>
<dbReference type="Proteomes" id="UP001163882">
    <property type="component" value="Chromosome"/>
</dbReference>
<comment type="pathway">
    <text evidence="9">Protein modification; lipoprotein biosynthesis (signal peptide cleavage).</text>
</comment>
<keyword evidence="2 9" id="KW-1003">Cell membrane</keyword>